<dbReference type="HOGENOM" id="CLU_064094_1_0_7"/>
<proteinExistence type="evidence at protein level"/>
<keyword evidence="1" id="KW-0732">Signal</keyword>
<dbReference type="eggNOG" id="COG4099">
    <property type="taxonomic scope" value="Bacteria"/>
</dbReference>
<dbReference type="Gene3D" id="3.40.50.1820">
    <property type="entry name" value="alpha/beta hydrolase"/>
    <property type="match status" value="1"/>
</dbReference>
<evidence type="ECO:0000313" key="3">
    <source>
        <dbReference type="Proteomes" id="UP000001880"/>
    </source>
</evidence>
<dbReference type="PROSITE" id="PS51257">
    <property type="entry name" value="PROKAR_LIPOPROTEIN"/>
    <property type="match status" value="1"/>
</dbReference>
<dbReference type="SMR" id="D0LMJ0"/>
<dbReference type="STRING" id="502025.Hoch_6203"/>
<protein>
    <submittedName>
        <fullName evidence="2">Phospholipase/Carboxylesterase</fullName>
    </submittedName>
</protein>
<keyword evidence="4" id="KW-0002">3D-structure</keyword>
<feature type="disulfide bond" evidence="4">
    <location>
        <begin position="150"/>
        <end position="181"/>
    </location>
</feature>
<dbReference type="AlphaFoldDB" id="D0LMJ0"/>
<gene>
    <name evidence="2" type="ordered locus">Hoch_6203</name>
</gene>
<dbReference type="ESTHER" id="halo1-d0lmj0">
    <property type="family name" value="5_AlphaBeta_hydrolase"/>
</dbReference>
<dbReference type="InterPro" id="IPR029058">
    <property type="entry name" value="AB_hydrolase_fold"/>
</dbReference>
<reference evidence="4" key="2">
    <citation type="submission" date="2014-04" db="PDB data bank">
        <title>Crystal Structure of Phospholipase/Carboxylesterase from Haliangium ochraceum.</title>
        <authorList>
            <person name="Kim Y."/>
            <person name="Hatzos-Skintges C."/>
            <person name="Endres M."/>
            <person name="Joachimiak A."/>
        </authorList>
    </citation>
    <scope>X-RAY CRYSTALLOGRAPHY (1.85 ANGSTROMS) OF 19-292</scope>
    <scope>DISULFIDE BONDS</scope>
</reference>
<organism evidence="2 3">
    <name type="scientific">Haliangium ochraceum (strain DSM 14365 / JCM 11303 / SMP-2)</name>
    <dbReference type="NCBI Taxonomy" id="502025"/>
    <lineage>
        <taxon>Bacteria</taxon>
        <taxon>Pseudomonadati</taxon>
        <taxon>Myxococcota</taxon>
        <taxon>Polyangia</taxon>
        <taxon>Haliangiales</taxon>
        <taxon>Kofleriaceae</taxon>
        <taxon>Haliangium</taxon>
    </lineage>
</organism>
<evidence type="ECO:0000256" key="1">
    <source>
        <dbReference type="ARBA" id="ARBA00022729"/>
    </source>
</evidence>
<feature type="disulfide bond" evidence="4">
    <location>
        <begin position="218"/>
        <end position="251"/>
    </location>
</feature>
<dbReference type="InterPro" id="IPR050955">
    <property type="entry name" value="Plant_Biomass_Hydrol_Est"/>
</dbReference>
<accession>D0LMJ0</accession>
<dbReference type="PDB" id="4Q82">
    <property type="method" value="X-ray"/>
    <property type="resolution" value="1.85 A"/>
    <property type="chains" value="A/B=19-292"/>
</dbReference>
<dbReference type="EMBL" id="CP001804">
    <property type="protein sequence ID" value="ACY18677.1"/>
    <property type="molecule type" value="Genomic_DNA"/>
</dbReference>
<dbReference type="EvolutionaryTrace" id="D0LMJ0"/>
<evidence type="ECO:0007829" key="4">
    <source>
        <dbReference type="PDB" id="4Q82"/>
    </source>
</evidence>
<evidence type="ECO:0000313" key="2">
    <source>
        <dbReference type="EMBL" id="ACY18677.1"/>
    </source>
</evidence>
<dbReference type="SUPFAM" id="SSF53474">
    <property type="entry name" value="alpha/beta-Hydrolases"/>
    <property type="match status" value="1"/>
</dbReference>
<sequence precursor="true">MKRIVYLSVMASLLAACGDDGGDDGGAETDAAVAIDASPVDAPDPIDAAPDANQIDAMVDDRPSSARLSVRALDTTEAGNGFWEYLPPRYGAEPAPLMVFWHGIGENGDGSEAALDKVLANGPPRYIERDEWSNERPFVVLSPQHAGGGCPSADEIRDFLAFAVDTYEVDESRIYLTGLSCGAIGSWNYLRAHLDTTPIAAAVLIAGNGRPAFNDHGCDLAQVPIWGFHGDADPTVAPAGTIEPMNGLIACAQPRADQQLTVYEGVGHDSWSRTYSLSAGHDIYAWLLSQSR</sequence>
<dbReference type="KEGG" id="hoh:Hoch_6203"/>
<dbReference type="PANTHER" id="PTHR43037">
    <property type="entry name" value="UNNAMED PRODUCT-RELATED"/>
    <property type="match status" value="1"/>
</dbReference>
<dbReference type="PDBsum" id="4Q82"/>
<name>D0LMJ0_HALO1</name>
<keyword evidence="3" id="KW-1185">Reference proteome</keyword>
<dbReference type="PANTHER" id="PTHR43037:SF1">
    <property type="entry name" value="BLL1128 PROTEIN"/>
    <property type="match status" value="1"/>
</dbReference>
<reference evidence="2 3" key="1">
    <citation type="journal article" date="2010" name="Stand. Genomic Sci.">
        <title>Complete genome sequence of Haliangium ochraceum type strain (SMP-2).</title>
        <authorList>
            <consortium name="US DOE Joint Genome Institute (JGI-PGF)"/>
            <person name="Ivanova N."/>
            <person name="Daum C."/>
            <person name="Lang E."/>
            <person name="Abt B."/>
            <person name="Kopitz M."/>
            <person name="Saunders E."/>
            <person name="Lapidus A."/>
            <person name="Lucas S."/>
            <person name="Glavina Del Rio T."/>
            <person name="Nolan M."/>
            <person name="Tice H."/>
            <person name="Copeland A."/>
            <person name="Cheng J.F."/>
            <person name="Chen F."/>
            <person name="Bruce D."/>
            <person name="Goodwin L."/>
            <person name="Pitluck S."/>
            <person name="Mavromatis K."/>
            <person name="Pati A."/>
            <person name="Mikhailova N."/>
            <person name="Chen A."/>
            <person name="Palaniappan K."/>
            <person name="Land M."/>
            <person name="Hauser L."/>
            <person name="Chang Y.J."/>
            <person name="Jeffries C.D."/>
            <person name="Detter J.C."/>
            <person name="Brettin T."/>
            <person name="Rohde M."/>
            <person name="Goker M."/>
            <person name="Bristow J."/>
            <person name="Markowitz V."/>
            <person name="Eisen J.A."/>
            <person name="Hugenholtz P."/>
            <person name="Kyrpides N.C."/>
            <person name="Klenk H.P."/>
        </authorList>
    </citation>
    <scope>NUCLEOTIDE SEQUENCE [LARGE SCALE GENOMIC DNA]</scope>
    <source>
        <strain evidence="3">DSM 14365 / CIP 107738 / JCM 11303 / AJ 13395 / SMP-2</strain>
    </source>
</reference>
<dbReference type="Proteomes" id="UP000001880">
    <property type="component" value="Chromosome"/>
</dbReference>